<dbReference type="Proteomes" id="UP000008383">
    <property type="component" value="Unassembled WGS sequence"/>
</dbReference>
<dbReference type="GeneID" id="9580686"/>
<dbReference type="EMBL" id="ACYE01000039">
    <property type="protein sequence ID" value="EFE44582.1"/>
    <property type="molecule type" value="Genomic_DNA"/>
</dbReference>
<keyword evidence="2" id="KW-1185">Reference proteome</keyword>
<evidence type="ECO:0000313" key="2">
    <source>
        <dbReference type="Proteomes" id="UP000008383"/>
    </source>
</evidence>
<dbReference type="HOGENOM" id="CLU_1176154_0_0_1"/>
<comment type="caution">
    <text evidence="1">The sequence shown here is derived from an EMBL/GenBank/DDBJ whole genome shotgun (WGS) entry which is preliminary data.</text>
</comment>
<organism evidence="1 2">
    <name type="scientific">Trichophyton verrucosum (strain HKI 0517)</name>
    <dbReference type="NCBI Taxonomy" id="663202"/>
    <lineage>
        <taxon>Eukaryota</taxon>
        <taxon>Fungi</taxon>
        <taxon>Dikarya</taxon>
        <taxon>Ascomycota</taxon>
        <taxon>Pezizomycotina</taxon>
        <taxon>Eurotiomycetes</taxon>
        <taxon>Eurotiomycetidae</taxon>
        <taxon>Onygenales</taxon>
        <taxon>Arthrodermataceae</taxon>
        <taxon>Trichophyton</taxon>
    </lineage>
</organism>
<proteinExistence type="predicted"/>
<dbReference type="RefSeq" id="XP_003025193.1">
    <property type="nucleotide sequence ID" value="XM_003025147.1"/>
</dbReference>
<accession>D4D0Q3</accession>
<sequence length="236" mass="26756">MEAKQLTTCAQVETKIRQCVEQRRRIYSQSSAITIRWENDDTNAKTDALYFKEFARILGVKDVLECEISGADTVPSTHVEGAIATCIKSSFAAQKDGAHLIIIHYAGNGFYEPKQGQYFYPTEDSSQRFYLRSLLHHITNFVEIDGPAFDVVLIIDSYCSPFITPAVQPRSGQTIELLAPLGYSNDKYPMTVVEPRRSADITNTFYIKDSPTSNAVEITRFQRHEFCYPSWCRARG</sequence>
<name>D4D0Q3_TRIVH</name>
<dbReference type="OrthoDB" id="4760831at2759"/>
<reference evidence="2" key="1">
    <citation type="journal article" date="2011" name="Genome Biol.">
        <title>Comparative and functional genomics provide insights into the pathogenicity of dermatophytic fungi.</title>
        <authorList>
            <person name="Burmester A."/>
            <person name="Shelest E."/>
            <person name="Gloeckner G."/>
            <person name="Heddergott C."/>
            <person name="Schindler S."/>
            <person name="Staib P."/>
            <person name="Heidel A."/>
            <person name="Felder M."/>
            <person name="Petzold A."/>
            <person name="Szafranski K."/>
            <person name="Feuermann M."/>
            <person name="Pedruzzi I."/>
            <person name="Priebe S."/>
            <person name="Groth M."/>
            <person name="Winkler R."/>
            <person name="Li W."/>
            <person name="Kniemeyer O."/>
            <person name="Schroeckh V."/>
            <person name="Hertweck C."/>
            <person name="Hube B."/>
            <person name="White T.C."/>
            <person name="Platzer M."/>
            <person name="Guthke R."/>
            <person name="Heitman J."/>
            <person name="Woestemeyer J."/>
            <person name="Zipfel P.F."/>
            <person name="Monod M."/>
            <person name="Brakhage A.A."/>
        </authorList>
    </citation>
    <scope>NUCLEOTIDE SEQUENCE [LARGE SCALE GENOMIC DNA]</scope>
    <source>
        <strain evidence="2">HKI 0517</strain>
    </source>
</reference>
<dbReference type="KEGG" id="tve:TRV_00648"/>
<dbReference type="AlphaFoldDB" id="D4D0Q3"/>
<gene>
    <name evidence="1" type="ORF">TRV_00648</name>
</gene>
<evidence type="ECO:0000313" key="1">
    <source>
        <dbReference type="EMBL" id="EFE44582.1"/>
    </source>
</evidence>
<protein>
    <submittedName>
        <fullName evidence="1">Uncharacterized protein</fullName>
    </submittedName>
</protein>